<dbReference type="FunFam" id="3.30.70.2460:FF:000001">
    <property type="entry name" value="DNA repair protein Rad4 family"/>
    <property type="match status" value="1"/>
</dbReference>
<dbReference type="InterPro" id="IPR018326">
    <property type="entry name" value="Rad4_beta-hairpin_dom1"/>
</dbReference>
<gene>
    <name evidence="10" type="ORF">GPUH_LOCUS14882</name>
</gene>
<comment type="similarity">
    <text evidence="2">Belongs to the XPC family.</text>
</comment>
<accession>A0A183E1P1</accession>
<evidence type="ECO:0000313" key="10">
    <source>
        <dbReference type="EMBL" id="VDN24946.1"/>
    </source>
</evidence>
<dbReference type="GO" id="GO:0003697">
    <property type="term" value="F:single-stranded DNA binding"/>
    <property type="evidence" value="ECO:0007669"/>
    <property type="project" value="TreeGrafter"/>
</dbReference>
<dbReference type="InterPro" id="IPR042488">
    <property type="entry name" value="Rad4_BHD3_sf"/>
</dbReference>
<dbReference type="OrthoDB" id="300780at2759"/>
<dbReference type="Gene3D" id="3.30.70.2460">
    <property type="entry name" value="Rad4, beta-hairpin domain BHD3"/>
    <property type="match status" value="1"/>
</dbReference>
<evidence type="ECO:0000256" key="4">
    <source>
        <dbReference type="ARBA" id="ARBA00023204"/>
    </source>
</evidence>
<dbReference type="GO" id="GO:0000111">
    <property type="term" value="C:nucleotide-excision repair factor 2 complex"/>
    <property type="evidence" value="ECO:0007669"/>
    <property type="project" value="TreeGrafter"/>
</dbReference>
<dbReference type="Pfam" id="PF10405">
    <property type="entry name" value="BHD_3"/>
    <property type="match status" value="1"/>
</dbReference>
<evidence type="ECO:0000256" key="6">
    <source>
        <dbReference type="SAM" id="MobiDB-lite"/>
    </source>
</evidence>
<feature type="domain" description="Rad4 beta-hairpin" evidence="8">
    <location>
        <begin position="240"/>
        <end position="295"/>
    </location>
</feature>
<dbReference type="WBParaSite" id="GPUH_0001490101-mRNA-1">
    <property type="protein sequence ID" value="GPUH_0001490101-mRNA-1"/>
    <property type="gene ID" value="GPUH_0001490101"/>
</dbReference>
<dbReference type="Pfam" id="PF10404">
    <property type="entry name" value="BHD_2"/>
    <property type="match status" value="1"/>
</dbReference>
<dbReference type="SUPFAM" id="SSF54001">
    <property type="entry name" value="Cysteine proteinases"/>
    <property type="match status" value="1"/>
</dbReference>
<reference evidence="10 11" key="2">
    <citation type="submission" date="2018-11" db="EMBL/GenBank/DDBJ databases">
        <authorList>
            <consortium name="Pathogen Informatics"/>
        </authorList>
    </citation>
    <scope>NUCLEOTIDE SEQUENCE [LARGE SCALE GENOMIC DNA]</scope>
</reference>
<feature type="region of interest" description="Disordered" evidence="6">
    <location>
        <begin position="31"/>
        <end position="79"/>
    </location>
</feature>
<dbReference type="GO" id="GO:0005737">
    <property type="term" value="C:cytoplasm"/>
    <property type="evidence" value="ECO:0007669"/>
    <property type="project" value="TreeGrafter"/>
</dbReference>
<dbReference type="InterPro" id="IPR038765">
    <property type="entry name" value="Papain-like_cys_pep_sf"/>
</dbReference>
<evidence type="ECO:0000259" key="7">
    <source>
        <dbReference type="SMART" id="SM01030"/>
    </source>
</evidence>
<evidence type="ECO:0000256" key="2">
    <source>
        <dbReference type="ARBA" id="ARBA00009525"/>
    </source>
</evidence>
<name>A0A183E1P1_9BILA</name>
<keyword evidence="11" id="KW-1185">Reference proteome</keyword>
<proteinExistence type="inferred from homology"/>
<keyword evidence="3" id="KW-0227">DNA damage</keyword>
<evidence type="ECO:0000259" key="9">
    <source>
        <dbReference type="SMART" id="SM01032"/>
    </source>
</evidence>
<comment type="subcellular location">
    <subcellularLocation>
        <location evidence="1">Nucleus</location>
    </subcellularLocation>
</comment>
<dbReference type="EMBL" id="UYRT01081757">
    <property type="protein sequence ID" value="VDN24946.1"/>
    <property type="molecule type" value="Genomic_DNA"/>
</dbReference>
<keyword evidence="4" id="KW-0234">DNA repair</keyword>
<keyword evidence="5" id="KW-0539">Nucleus</keyword>
<dbReference type="SMART" id="SM01031">
    <property type="entry name" value="BHD_2"/>
    <property type="match status" value="1"/>
</dbReference>
<dbReference type="AlphaFoldDB" id="A0A183E1P1"/>
<dbReference type="InterPro" id="IPR004583">
    <property type="entry name" value="DNA_repair_Rad4"/>
</dbReference>
<organism evidence="12">
    <name type="scientific">Gongylonema pulchrum</name>
    <dbReference type="NCBI Taxonomy" id="637853"/>
    <lineage>
        <taxon>Eukaryota</taxon>
        <taxon>Metazoa</taxon>
        <taxon>Ecdysozoa</taxon>
        <taxon>Nematoda</taxon>
        <taxon>Chromadorea</taxon>
        <taxon>Rhabditida</taxon>
        <taxon>Spirurina</taxon>
        <taxon>Spiruromorpha</taxon>
        <taxon>Spiruroidea</taxon>
        <taxon>Gongylonematidae</taxon>
        <taxon>Gongylonema</taxon>
    </lineage>
</organism>
<dbReference type="PANTHER" id="PTHR12135">
    <property type="entry name" value="DNA REPAIR PROTEIN XP-C / RAD4"/>
    <property type="match status" value="1"/>
</dbReference>
<dbReference type="Gene3D" id="3.90.260.10">
    <property type="entry name" value="Transglutaminase-like"/>
    <property type="match status" value="1"/>
</dbReference>
<dbReference type="InterPro" id="IPR018328">
    <property type="entry name" value="Rad4_beta-hairpin_dom3"/>
</dbReference>
<dbReference type="GO" id="GO:0003684">
    <property type="term" value="F:damaged DNA binding"/>
    <property type="evidence" value="ECO:0007669"/>
    <property type="project" value="InterPro"/>
</dbReference>
<evidence type="ECO:0000256" key="5">
    <source>
        <dbReference type="ARBA" id="ARBA00023242"/>
    </source>
</evidence>
<protein>
    <submittedName>
        <fullName evidence="12">BHD_3 domain-containing protein</fullName>
    </submittedName>
</protein>
<reference evidence="12" key="1">
    <citation type="submission" date="2016-06" db="UniProtKB">
        <authorList>
            <consortium name="WormBaseParasite"/>
        </authorList>
    </citation>
    <scope>IDENTIFICATION</scope>
</reference>
<dbReference type="Gene3D" id="2.20.20.110">
    <property type="entry name" value="Rad4, beta-hairpin domain BHD1"/>
    <property type="match status" value="1"/>
</dbReference>
<evidence type="ECO:0000256" key="1">
    <source>
        <dbReference type="ARBA" id="ARBA00004123"/>
    </source>
</evidence>
<feature type="domain" description="Rad4 beta-hairpin" evidence="9">
    <location>
        <begin position="302"/>
        <end position="376"/>
    </location>
</feature>
<evidence type="ECO:0000313" key="12">
    <source>
        <dbReference type="WBParaSite" id="GPUH_0001490101-mRNA-1"/>
    </source>
</evidence>
<dbReference type="GO" id="GO:0071942">
    <property type="term" value="C:XPC complex"/>
    <property type="evidence" value="ECO:0007669"/>
    <property type="project" value="TreeGrafter"/>
</dbReference>
<sequence>MQMLQSVHTEKFVKESIDNRDAEWEDKLEEVTKKVEVKEQNAVSATEEIAVEDRKDKKARKSRKNPKSEDKESASTSNVGKKLRIERNYWVEYWDDNDGMDPWTSTVDMPAKVEADATAPMHYVIVIDNRFGMRDVTARYASKFLASDMRRLRADPDWWAQTIKLFRSKDRRRERMEDVAIHEYLMSQPTPATVAEYKNHPLYVLKKDILKYEAIYPENQQPIGQIRGIDIYPRSSVFHLDGSLNWMKQARMVKAGEKPYKIVKGRVNPRIPPELREPRSLELFGFWQTEPYVPPKVVDGRVPRNEFGNLYVYKNSMIPEGCVHVRLDGLVAVARQLDIDCVPAVVGWEFHKGGNHPIIEGCVVLKEHEKALRAAWREFYERKQVAAEKRRKERAVKNWRRLVKGLLTLKKLVDEKLEHETAVEVKAEETPATDDMAFSWPRTAFNLSGTSTEKHQHRL</sequence>
<dbReference type="Proteomes" id="UP000271098">
    <property type="component" value="Unassembled WGS sequence"/>
</dbReference>
<dbReference type="GO" id="GO:0006289">
    <property type="term" value="P:nucleotide-excision repair"/>
    <property type="evidence" value="ECO:0007669"/>
    <property type="project" value="InterPro"/>
</dbReference>
<evidence type="ECO:0000313" key="11">
    <source>
        <dbReference type="Proteomes" id="UP000271098"/>
    </source>
</evidence>
<dbReference type="InterPro" id="IPR036985">
    <property type="entry name" value="Transglutaminase-like_sf"/>
</dbReference>
<dbReference type="SMART" id="SM01030">
    <property type="entry name" value="BHD_1"/>
    <property type="match status" value="1"/>
</dbReference>
<dbReference type="InterPro" id="IPR018325">
    <property type="entry name" value="Rad4/PNGase_transGLS-fold"/>
</dbReference>
<evidence type="ECO:0000259" key="8">
    <source>
        <dbReference type="SMART" id="SM01031"/>
    </source>
</evidence>
<dbReference type="GO" id="GO:0006298">
    <property type="term" value="P:mismatch repair"/>
    <property type="evidence" value="ECO:0007669"/>
    <property type="project" value="TreeGrafter"/>
</dbReference>
<feature type="domain" description="Rad4 beta-hairpin" evidence="7">
    <location>
        <begin position="186"/>
        <end position="238"/>
    </location>
</feature>
<dbReference type="PANTHER" id="PTHR12135:SF0">
    <property type="entry name" value="DNA REPAIR PROTEIN COMPLEMENTING XP-C CELLS"/>
    <property type="match status" value="1"/>
</dbReference>
<dbReference type="Pfam" id="PF10403">
    <property type="entry name" value="BHD_1"/>
    <property type="match status" value="1"/>
</dbReference>
<evidence type="ECO:0000256" key="3">
    <source>
        <dbReference type="ARBA" id="ARBA00022763"/>
    </source>
</evidence>
<dbReference type="SMART" id="SM01032">
    <property type="entry name" value="BHD_3"/>
    <property type="match status" value="1"/>
</dbReference>
<dbReference type="Pfam" id="PF03835">
    <property type="entry name" value="Rad4"/>
    <property type="match status" value="1"/>
</dbReference>
<dbReference type="InterPro" id="IPR018327">
    <property type="entry name" value="BHD_2"/>
</dbReference>